<keyword evidence="3" id="KW-1185">Reference proteome</keyword>
<organism evidence="2 3">
    <name type="scientific">Auricularia subglabra (strain TFB-10046 / SS5)</name>
    <name type="common">White-rot fungus</name>
    <name type="synonym">Auricularia delicata (strain TFB10046)</name>
    <dbReference type="NCBI Taxonomy" id="717982"/>
    <lineage>
        <taxon>Eukaryota</taxon>
        <taxon>Fungi</taxon>
        <taxon>Dikarya</taxon>
        <taxon>Basidiomycota</taxon>
        <taxon>Agaricomycotina</taxon>
        <taxon>Agaricomycetes</taxon>
        <taxon>Auriculariales</taxon>
        <taxon>Auriculariaceae</taxon>
        <taxon>Auricularia</taxon>
    </lineage>
</organism>
<feature type="region of interest" description="Disordered" evidence="1">
    <location>
        <begin position="1"/>
        <end position="54"/>
    </location>
</feature>
<name>J0WT03_AURST</name>
<gene>
    <name evidence="2" type="ORF">AURDEDRAFT_175557</name>
</gene>
<proteinExistence type="predicted"/>
<dbReference type="AlphaFoldDB" id="J0WT03"/>
<protein>
    <submittedName>
        <fullName evidence="2">Uncharacterized protein</fullName>
    </submittedName>
</protein>
<evidence type="ECO:0000313" key="3">
    <source>
        <dbReference type="Proteomes" id="UP000006514"/>
    </source>
</evidence>
<dbReference type="EMBL" id="JH687893">
    <property type="protein sequence ID" value="EJD35353.1"/>
    <property type="molecule type" value="Genomic_DNA"/>
</dbReference>
<reference evidence="3" key="1">
    <citation type="journal article" date="2012" name="Science">
        <title>The Paleozoic origin of enzymatic lignin decomposition reconstructed from 31 fungal genomes.</title>
        <authorList>
            <person name="Floudas D."/>
            <person name="Binder M."/>
            <person name="Riley R."/>
            <person name="Barry K."/>
            <person name="Blanchette R.A."/>
            <person name="Henrissat B."/>
            <person name="Martinez A.T."/>
            <person name="Otillar R."/>
            <person name="Spatafora J.W."/>
            <person name="Yadav J.S."/>
            <person name="Aerts A."/>
            <person name="Benoit I."/>
            <person name="Boyd A."/>
            <person name="Carlson A."/>
            <person name="Copeland A."/>
            <person name="Coutinho P.M."/>
            <person name="de Vries R.P."/>
            <person name="Ferreira P."/>
            <person name="Findley K."/>
            <person name="Foster B."/>
            <person name="Gaskell J."/>
            <person name="Glotzer D."/>
            <person name="Gorecki P."/>
            <person name="Heitman J."/>
            <person name="Hesse C."/>
            <person name="Hori C."/>
            <person name="Igarashi K."/>
            <person name="Jurgens J.A."/>
            <person name="Kallen N."/>
            <person name="Kersten P."/>
            <person name="Kohler A."/>
            <person name="Kuees U."/>
            <person name="Kumar T.K.A."/>
            <person name="Kuo A."/>
            <person name="LaButti K."/>
            <person name="Larrondo L.F."/>
            <person name="Lindquist E."/>
            <person name="Ling A."/>
            <person name="Lombard V."/>
            <person name="Lucas S."/>
            <person name="Lundell T."/>
            <person name="Martin R."/>
            <person name="McLaughlin D.J."/>
            <person name="Morgenstern I."/>
            <person name="Morin E."/>
            <person name="Murat C."/>
            <person name="Nagy L.G."/>
            <person name="Nolan M."/>
            <person name="Ohm R.A."/>
            <person name="Patyshakuliyeva A."/>
            <person name="Rokas A."/>
            <person name="Ruiz-Duenas F.J."/>
            <person name="Sabat G."/>
            <person name="Salamov A."/>
            <person name="Samejima M."/>
            <person name="Schmutz J."/>
            <person name="Slot J.C."/>
            <person name="St John F."/>
            <person name="Stenlid J."/>
            <person name="Sun H."/>
            <person name="Sun S."/>
            <person name="Syed K."/>
            <person name="Tsang A."/>
            <person name="Wiebenga A."/>
            <person name="Young D."/>
            <person name="Pisabarro A."/>
            <person name="Eastwood D.C."/>
            <person name="Martin F."/>
            <person name="Cullen D."/>
            <person name="Grigoriev I.V."/>
            <person name="Hibbett D.S."/>
        </authorList>
    </citation>
    <scope>NUCLEOTIDE SEQUENCE [LARGE SCALE GENOMIC DNA]</scope>
    <source>
        <strain evidence="3">TFB10046</strain>
    </source>
</reference>
<evidence type="ECO:0000313" key="2">
    <source>
        <dbReference type="EMBL" id="EJD35353.1"/>
    </source>
</evidence>
<feature type="compositionally biased region" description="Low complexity" evidence="1">
    <location>
        <begin position="23"/>
        <end position="39"/>
    </location>
</feature>
<dbReference type="Proteomes" id="UP000006514">
    <property type="component" value="Unassembled WGS sequence"/>
</dbReference>
<dbReference type="KEGG" id="adl:AURDEDRAFT_175557"/>
<accession>J0WT03</accession>
<evidence type="ECO:0000256" key="1">
    <source>
        <dbReference type="SAM" id="MobiDB-lite"/>
    </source>
</evidence>
<sequence>MNPATPIDILTRRPSLRQDLSRRSTPSRSQSLLSQPPGQTAHPDPLTYDKKTSKESTDSYWPEWAGNGWGFLIHPTGVLYFHNPEHNLTTSIDLFKLARAEASIQLTAPDKEPDGFKHYERLVELVEGAGKLVYVNHEEKAVSYLGQPPAEFELQLNEGPDLRLTARYWAFIQTYPCHYKDTAAHRYGKDSGE</sequence>
<dbReference type="InParanoid" id="J0WT03"/>